<dbReference type="EMBL" id="AQHN01000084">
    <property type="protein sequence ID" value="ENN85146.1"/>
    <property type="molecule type" value="Genomic_DNA"/>
</dbReference>
<evidence type="ECO:0000256" key="1">
    <source>
        <dbReference type="SAM" id="MobiDB-lite"/>
    </source>
</evidence>
<protein>
    <submittedName>
        <fullName evidence="2">Uncharacterized protein</fullName>
    </submittedName>
</protein>
<feature type="region of interest" description="Disordered" evidence="1">
    <location>
        <begin position="46"/>
        <end position="70"/>
    </location>
</feature>
<name>N6UWN1_9HYPH</name>
<reference evidence="2 3" key="1">
    <citation type="journal article" date="2012" name="BMC Genomics">
        <title>Genomic basis of broad host range and environmental adaptability of Rhizobium tropici CIAT 899 and Rhizobium sp. PRF 81 which are used in inoculants for common bean (Phaseolus vulgaris L.).</title>
        <authorList>
            <person name="Ormeno-Orrillo E."/>
            <person name="Menna P."/>
            <person name="Almeida L.G."/>
            <person name="Ollero F.J."/>
            <person name="Nicolas M.F."/>
            <person name="Pains Rodrigues E."/>
            <person name="Shigueyoshi Nakatani A."/>
            <person name="Silva Batista J.S."/>
            <person name="Oliveira Chueire L.M."/>
            <person name="Souza R.C."/>
            <person name="Ribeiro Vasconcelos A.T."/>
            <person name="Megias M."/>
            <person name="Hungria M."/>
            <person name="Martinez-Romero E."/>
        </authorList>
    </citation>
    <scope>NUCLEOTIDE SEQUENCE [LARGE SCALE GENOMIC DNA]</scope>
    <source>
        <strain evidence="2 3">PRF 81</strain>
    </source>
</reference>
<organism evidence="2 3">
    <name type="scientific">Rhizobium freirei PRF 81</name>
    <dbReference type="NCBI Taxonomy" id="363754"/>
    <lineage>
        <taxon>Bacteria</taxon>
        <taxon>Pseudomonadati</taxon>
        <taxon>Pseudomonadota</taxon>
        <taxon>Alphaproteobacteria</taxon>
        <taxon>Hyphomicrobiales</taxon>
        <taxon>Rhizobiaceae</taxon>
        <taxon>Rhizobium/Agrobacterium group</taxon>
        <taxon>Rhizobium</taxon>
    </lineage>
</organism>
<gene>
    <name evidence="2" type="ORF">RHSP_56431</name>
</gene>
<sequence length="70" mass="8224">MSSHYRMTMEVVMQEFENVRNEIPTYVIDRLEGEWRLMQAQDSQLKTGLRTQTRENTAPVTTDNFGSLNK</sequence>
<comment type="caution">
    <text evidence="2">The sequence shown here is derived from an EMBL/GenBank/DDBJ whole genome shotgun (WGS) entry which is preliminary data.</text>
</comment>
<dbReference type="Proteomes" id="UP000012429">
    <property type="component" value="Unassembled WGS sequence"/>
</dbReference>
<dbReference type="AlphaFoldDB" id="N6UWN1"/>
<accession>N6UWN1</accession>
<evidence type="ECO:0000313" key="3">
    <source>
        <dbReference type="Proteomes" id="UP000012429"/>
    </source>
</evidence>
<keyword evidence="3" id="KW-1185">Reference proteome</keyword>
<dbReference type="PATRIC" id="fig|363754.4.peg.5206"/>
<proteinExistence type="predicted"/>
<evidence type="ECO:0000313" key="2">
    <source>
        <dbReference type="EMBL" id="ENN85146.1"/>
    </source>
</evidence>